<dbReference type="PANTHER" id="PTHR46470:SF2">
    <property type="entry name" value="GLYCERALDEHYDE 3-PHOSPHATE PHOSPHATASE"/>
    <property type="match status" value="1"/>
</dbReference>
<gene>
    <name evidence="5" type="ORF">J8TS2_05750</name>
</gene>
<sequence length="260" mass="30192">MKKYITFDLDETLMQNPFSKWVFPEIESLVASHLTLEDGIFPEIRKEHKKRLKEKRDAAAYDWDDILEQILADQKIPLKINIAELVQKHAEDPKVYLLENNALTVLAELKEKGYSLGVVTNGYYKYQYPVMEAIQLAEQIDRVITPCKVGCSKPAMSMADPLLKDGELIAHVGDRLDHDVFFANQLGALSILIDHQMPEELRNIPPEKRAQQKDYLMKIFQRKIYHDLTPKEDYVPKIMIYSIQELLEIKLERPKLAARQ</sequence>
<evidence type="ECO:0000313" key="5">
    <source>
        <dbReference type="EMBL" id="GIN56256.1"/>
    </source>
</evidence>
<dbReference type="Gene3D" id="1.10.150.520">
    <property type="match status" value="1"/>
</dbReference>
<reference evidence="5 6" key="1">
    <citation type="submission" date="2021-03" db="EMBL/GenBank/DDBJ databases">
        <title>Antimicrobial resistance genes in bacteria isolated from Japanese honey, and their potential for conferring macrolide and lincosamide resistance in the American foulbrood pathogen Paenibacillus larvae.</title>
        <authorList>
            <person name="Okamoto M."/>
            <person name="Kumagai M."/>
            <person name="Kanamori H."/>
            <person name="Takamatsu D."/>
        </authorList>
    </citation>
    <scope>NUCLEOTIDE SEQUENCE [LARGE SCALE GENOMIC DNA]</scope>
    <source>
        <strain evidence="5 6">J8TS2</strain>
    </source>
</reference>
<evidence type="ECO:0000256" key="2">
    <source>
        <dbReference type="ARBA" id="ARBA00022723"/>
    </source>
</evidence>
<keyword evidence="6" id="KW-1185">Reference proteome</keyword>
<dbReference type="InterPro" id="IPR036412">
    <property type="entry name" value="HAD-like_sf"/>
</dbReference>
<keyword evidence="2" id="KW-0479">Metal-binding</keyword>
<keyword evidence="3" id="KW-0378">Hydrolase</keyword>
<dbReference type="SFLD" id="SFLDS00003">
    <property type="entry name" value="Haloacid_Dehalogenase"/>
    <property type="match status" value="1"/>
</dbReference>
<dbReference type="PRINTS" id="PR00413">
    <property type="entry name" value="HADHALOGNASE"/>
</dbReference>
<dbReference type="SFLD" id="SFLDG01129">
    <property type="entry name" value="C1.5:_HAD__Beta-PGM__Phosphata"/>
    <property type="match status" value="1"/>
</dbReference>
<organism evidence="5 6">
    <name type="scientific">Lederbergia ruris</name>
    <dbReference type="NCBI Taxonomy" id="217495"/>
    <lineage>
        <taxon>Bacteria</taxon>
        <taxon>Bacillati</taxon>
        <taxon>Bacillota</taxon>
        <taxon>Bacilli</taxon>
        <taxon>Bacillales</taxon>
        <taxon>Bacillaceae</taxon>
        <taxon>Lederbergia</taxon>
    </lineage>
</organism>
<dbReference type="PANTHER" id="PTHR46470">
    <property type="entry name" value="N-ACYLNEURAMINATE-9-PHOSPHATASE"/>
    <property type="match status" value="1"/>
</dbReference>
<dbReference type="Proteomes" id="UP000679950">
    <property type="component" value="Unassembled WGS sequence"/>
</dbReference>
<dbReference type="CDD" id="cd01427">
    <property type="entry name" value="HAD_like"/>
    <property type="match status" value="1"/>
</dbReference>
<protein>
    <submittedName>
        <fullName evidence="5">Haloacid dehalogenase</fullName>
    </submittedName>
</protein>
<evidence type="ECO:0000256" key="3">
    <source>
        <dbReference type="ARBA" id="ARBA00022801"/>
    </source>
</evidence>
<dbReference type="InterPro" id="IPR023214">
    <property type="entry name" value="HAD_sf"/>
</dbReference>
<dbReference type="EMBL" id="BORB01000003">
    <property type="protein sequence ID" value="GIN56256.1"/>
    <property type="molecule type" value="Genomic_DNA"/>
</dbReference>
<name>A0ABQ4KE69_9BACI</name>
<keyword evidence="4" id="KW-0460">Magnesium</keyword>
<accession>A0ABQ4KE69</accession>
<evidence type="ECO:0000313" key="6">
    <source>
        <dbReference type="Proteomes" id="UP000679950"/>
    </source>
</evidence>
<dbReference type="InterPro" id="IPR006439">
    <property type="entry name" value="HAD-SF_hydro_IA"/>
</dbReference>
<comment type="cofactor">
    <cofactor evidence="1">
        <name>Mg(2+)</name>
        <dbReference type="ChEBI" id="CHEBI:18420"/>
    </cofactor>
</comment>
<evidence type="ECO:0000256" key="4">
    <source>
        <dbReference type="ARBA" id="ARBA00022842"/>
    </source>
</evidence>
<evidence type="ECO:0000256" key="1">
    <source>
        <dbReference type="ARBA" id="ARBA00001946"/>
    </source>
</evidence>
<dbReference type="RefSeq" id="WP_158322006.1">
    <property type="nucleotide sequence ID" value="NZ_BORB01000003.1"/>
</dbReference>
<proteinExistence type="predicted"/>
<comment type="caution">
    <text evidence="5">The sequence shown here is derived from an EMBL/GenBank/DDBJ whole genome shotgun (WGS) entry which is preliminary data.</text>
</comment>
<dbReference type="Gene3D" id="3.40.50.1000">
    <property type="entry name" value="HAD superfamily/HAD-like"/>
    <property type="match status" value="1"/>
</dbReference>
<dbReference type="InterPro" id="IPR051400">
    <property type="entry name" value="HAD-like_hydrolase"/>
</dbReference>
<dbReference type="Pfam" id="PF00702">
    <property type="entry name" value="Hydrolase"/>
    <property type="match status" value="1"/>
</dbReference>
<dbReference type="SUPFAM" id="SSF56784">
    <property type="entry name" value="HAD-like"/>
    <property type="match status" value="1"/>
</dbReference>